<comment type="caution">
    <text evidence="1">The sequence shown here is derived from an EMBL/GenBank/DDBJ whole genome shotgun (WGS) entry which is preliminary data.</text>
</comment>
<gene>
    <name evidence="1" type="ORF">DRF59_18955</name>
</gene>
<dbReference type="RefSeq" id="WP_115963871.1">
    <property type="nucleotide sequence ID" value="NZ_DAIMBR010000005.1"/>
</dbReference>
<evidence type="ECO:0000313" key="2">
    <source>
        <dbReference type="Proteomes" id="UP000256769"/>
    </source>
</evidence>
<organism evidence="1 2">
    <name type="scientific">Chryseobacterium flavum</name>
    <dbReference type="NCBI Taxonomy" id="415851"/>
    <lineage>
        <taxon>Bacteria</taxon>
        <taxon>Pseudomonadati</taxon>
        <taxon>Bacteroidota</taxon>
        <taxon>Flavobacteriia</taxon>
        <taxon>Flavobacteriales</taxon>
        <taxon>Weeksellaceae</taxon>
        <taxon>Chryseobacterium group</taxon>
        <taxon>Chryseobacterium</taxon>
    </lineage>
</organism>
<name>A0A3D9CGI7_9FLAO</name>
<dbReference type="Proteomes" id="UP000256769">
    <property type="component" value="Unassembled WGS sequence"/>
</dbReference>
<accession>A0A3D9CGI7</accession>
<sequence>MDITNLVKNATNLNVNWKYGDFYEIIEILSTKYIVNYEINEEKVAMIQLENEIIGFLFRNYPLFFIENRYFLQLKKLLEKNDYIQFINVASIYQEDLSIDNVLYNTYFDHMDNTNKFSAQDLYFYNVT</sequence>
<dbReference type="AlphaFoldDB" id="A0A3D9CGI7"/>
<keyword evidence="2" id="KW-1185">Reference proteome</keyword>
<dbReference type="EMBL" id="QNUE01000023">
    <property type="protein sequence ID" value="REC64866.1"/>
    <property type="molecule type" value="Genomic_DNA"/>
</dbReference>
<reference evidence="1 2" key="1">
    <citation type="journal article" date="2007" name="Int. J. Syst. Evol. Microbiol.">
        <title>Chryseobacterium flavum sp. nov., isolated from polluted soil.</title>
        <authorList>
            <person name="Zhou Y."/>
            <person name="Dong J."/>
            <person name="Wang X."/>
            <person name="Huang X."/>
            <person name="Zhang K.Y."/>
            <person name="Zhang Y.Q."/>
            <person name="Guo Y.F."/>
            <person name="Lai R."/>
            <person name="Li W.J."/>
        </authorList>
    </citation>
    <scope>NUCLEOTIDE SEQUENCE [LARGE SCALE GENOMIC DNA]</scope>
    <source>
        <strain evidence="1 2">KCTC 12877</strain>
    </source>
</reference>
<evidence type="ECO:0000313" key="1">
    <source>
        <dbReference type="EMBL" id="REC64866.1"/>
    </source>
</evidence>
<dbReference type="OrthoDB" id="798926at2"/>
<proteinExistence type="predicted"/>
<protein>
    <submittedName>
        <fullName evidence="1">Uncharacterized protein</fullName>
    </submittedName>
</protein>